<evidence type="ECO:0000256" key="1">
    <source>
        <dbReference type="SAM" id="MobiDB-lite"/>
    </source>
</evidence>
<protein>
    <submittedName>
        <fullName evidence="2">Uncharacterized protein</fullName>
    </submittedName>
</protein>
<gene>
    <name evidence="2" type="ORF">B0T14DRAFT_493472</name>
</gene>
<sequence>MGAHHATTQIKEEPCAHVGRVSANQPQFSRPFTTENAQKPSPRRTPEHVPGWERSNNKWNPVGSRFSFYQDPEKPNGQGSPITNLRYSESPRPKFERQDQTVKVEPSSPKIKVEPQSPGQMFKMTLKEEPVQPSHRTPGLFGNTSSGSPFATLTNVMPSNTPKAPTAPMIRPESTLDAKKPGGGLFSNKLAVSPFAAISALSSGTNGPATNFEFPTPATGTEDRIKMAKDTLSGFLMRTTSAPGEILSTPATFGTKRKASGGESPHVKKRAKTFTGTNFSFAPAGVFDREITELFD</sequence>
<comment type="caution">
    <text evidence="2">The sequence shown here is derived from an EMBL/GenBank/DDBJ whole genome shotgun (WGS) entry which is preliminary data.</text>
</comment>
<feature type="region of interest" description="Disordered" evidence="1">
    <location>
        <begin position="1"/>
        <end position="116"/>
    </location>
</feature>
<dbReference type="EMBL" id="JAULSU010000002">
    <property type="protein sequence ID" value="KAK0627362.1"/>
    <property type="molecule type" value="Genomic_DNA"/>
</dbReference>
<feature type="compositionally biased region" description="Polar residues" evidence="1">
    <location>
        <begin position="22"/>
        <end position="39"/>
    </location>
</feature>
<proteinExistence type="predicted"/>
<dbReference type="Proteomes" id="UP001175000">
    <property type="component" value="Unassembled WGS sequence"/>
</dbReference>
<dbReference type="AlphaFoldDB" id="A0AA39X4V7"/>
<organism evidence="2 3">
    <name type="scientific">Immersiella caudata</name>
    <dbReference type="NCBI Taxonomy" id="314043"/>
    <lineage>
        <taxon>Eukaryota</taxon>
        <taxon>Fungi</taxon>
        <taxon>Dikarya</taxon>
        <taxon>Ascomycota</taxon>
        <taxon>Pezizomycotina</taxon>
        <taxon>Sordariomycetes</taxon>
        <taxon>Sordariomycetidae</taxon>
        <taxon>Sordariales</taxon>
        <taxon>Lasiosphaeriaceae</taxon>
        <taxon>Immersiella</taxon>
    </lineage>
</organism>
<evidence type="ECO:0000313" key="2">
    <source>
        <dbReference type="EMBL" id="KAK0627362.1"/>
    </source>
</evidence>
<feature type="compositionally biased region" description="Polar residues" evidence="1">
    <location>
        <begin position="77"/>
        <end position="87"/>
    </location>
</feature>
<reference evidence="2" key="1">
    <citation type="submission" date="2023-06" db="EMBL/GenBank/DDBJ databases">
        <title>Genome-scale phylogeny and comparative genomics of the fungal order Sordariales.</title>
        <authorList>
            <consortium name="Lawrence Berkeley National Laboratory"/>
            <person name="Hensen N."/>
            <person name="Bonometti L."/>
            <person name="Westerberg I."/>
            <person name="Brannstrom I.O."/>
            <person name="Guillou S."/>
            <person name="Cros-Aarteil S."/>
            <person name="Calhoun S."/>
            <person name="Haridas S."/>
            <person name="Kuo A."/>
            <person name="Mondo S."/>
            <person name="Pangilinan J."/>
            <person name="Riley R."/>
            <person name="Labutti K."/>
            <person name="Andreopoulos B."/>
            <person name="Lipzen A."/>
            <person name="Chen C."/>
            <person name="Yanf M."/>
            <person name="Daum C."/>
            <person name="Ng V."/>
            <person name="Clum A."/>
            <person name="Steindorff A."/>
            <person name="Ohm R."/>
            <person name="Martin F."/>
            <person name="Silar P."/>
            <person name="Natvig D."/>
            <person name="Lalanne C."/>
            <person name="Gautier V."/>
            <person name="Ament-Velasquez S.L."/>
            <person name="Kruys A."/>
            <person name="Hutchinson M.I."/>
            <person name="Powell A.J."/>
            <person name="Barry K."/>
            <person name="Miller A.N."/>
            <person name="Grigoriev I.V."/>
            <person name="Debuchy R."/>
            <person name="Gladieux P."/>
            <person name="Thoren M.H."/>
            <person name="Johannesson H."/>
        </authorList>
    </citation>
    <scope>NUCLEOTIDE SEQUENCE</scope>
    <source>
        <strain evidence="2">CBS 606.72</strain>
    </source>
</reference>
<evidence type="ECO:0000313" key="3">
    <source>
        <dbReference type="Proteomes" id="UP001175000"/>
    </source>
</evidence>
<keyword evidence="3" id="KW-1185">Reference proteome</keyword>
<name>A0AA39X4V7_9PEZI</name>
<feature type="compositionally biased region" description="Basic and acidic residues" evidence="1">
    <location>
        <begin position="89"/>
        <end position="102"/>
    </location>
</feature>
<accession>A0AA39X4V7</accession>